<reference evidence="2 3" key="1">
    <citation type="submission" date="2018-03" db="EMBL/GenBank/DDBJ databases">
        <authorList>
            <person name="Keele B.F."/>
        </authorList>
    </citation>
    <scope>NUCLEOTIDE SEQUENCE [LARGE SCALE GENOMIC DNA]</scope>
    <source>
        <strain evidence="2 3">CECT 8504</strain>
    </source>
</reference>
<feature type="transmembrane region" description="Helical" evidence="1">
    <location>
        <begin position="120"/>
        <end position="142"/>
    </location>
</feature>
<accession>A0A2R8BRL3</accession>
<sequence>MAAVVPLAGLVFGTLLTVATQTAHVMDRLDGWSIWRACVVTGMAGMVVLVGAETGLDRSPAIALWTAPLIHVPVLRWIGRKRSAYRVEDVIEVGRDGEDRIRRMGRAEVRELRASEDRRIGWTTAVSLTAAPMLFCAIYYVWVWLEL</sequence>
<feature type="transmembrane region" description="Helical" evidence="1">
    <location>
        <begin position="32"/>
        <end position="52"/>
    </location>
</feature>
<proteinExistence type="predicted"/>
<keyword evidence="1" id="KW-1133">Transmembrane helix</keyword>
<organism evidence="2 3">
    <name type="scientific">Palleronia abyssalis</name>
    <dbReference type="NCBI Taxonomy" id="1501240"/>
    <lineage>
        <taxon>Bacteria</taxon>
        <taxon>Pseudomonadati</taxon>
        <taxon>Pseudomonadota</taxon>
        <taxon>Alphaproteobacteria</taxon>
        <taxon>Rhodobacterales</taxon>
        <taxon>Roseobacteraceae</taxon>
        <taxon>Palleronia</taxon>
    </lineage>
</organism>
<keyword evidence="1" id="KW-0472">Membrane</keyword>
<evidence type="ECO:0000313" key="2">
    <source>
        <dbReference type="EMBL" id="SPJ22768.1"/>
    </source>
</evidence>
<gene>
    <name evidence="2" type="ORF">PAA8504_00566</name>
</gene>
<dbReference type="Proteomes" id="UP000244912">
    <property type="component" value="Unassembled WGS sequence"/>
</dbReference>
<name>A0A2R8BRL3_9RHOB</name>
<keyword evidence="1" id="KW-0812">Transmembrane</keyword>
<evidence type="ECO:0000256" key="1">
    <source>
        <dbReference type="SAM" id="Phobius"/>
    </source>
</evidence>
<keyword evidence="3" id="KW-1185">Reference proteome</keyword>
<evidence type="ECO:0000313" key="3">
    <source>
        <dbReference type="Proteomes" id="UP000244912"/>
    </source>
</evidence>
<dbReference type="EMBL" id="ONZF01000001">
    <property type="protein sequence ID" value="SPJ22768.1"/>
    <property type="molecule type" value="Genomic_DNA"/>
</dbReference>
<protein>
    <submittedName>
        <fullName evidence="2">Uncharacterized protein</fullName>
    </submittedName>
</protein>
<dbReference type="AlphaFoldDB" id="A0A2R8BRL3"/>